<dbReference type="InterPro" id="IPR031140">
    <property type="entry name" value="IDD1-16"/>
</dbReference>
<dbReference type="Pfam" id="PF22996">
    <property type="entry name" value="C2H2-2nd_BIRD-IDD"/>
    <property type="match status" value="1"/>
</dbReference>
<dbReference type="InterPro" id="IPR036236">
    <property type="entry name" value="Znf_C2H2_sf"/>
</dbReference>
<feature type="compositionally biased region" description="Polar residues" evidence="9">
    <location>
        <begin position="24"/>
        <end position="37"/>
    </location>
</feature>
<keyword evidence="1" id="KW-0479">Metal-binding</keyword>
<dbReference type="AlphaFoldDB" id="A0AAN7GMD1"/>
<dbReference type="SUPFAM" id="SSF57667">
    <property type="entry name" value="beta-beta-alpha zinc fingers"/>
    <property type="match status" value="1"/>
</dbReference>
<dbReference type="Pfam" id="PF22992">
    <property type="entry name" value="C2CH-4th_BIRD-IDD"/>
    <property type="match status" value="1"/>
</dbReference>
<protein>
    <recommendedName>
        <fullName evidence="10">C2H2-type domain-containing protein</fullName>
    </recommendedName>
</protein>
<gene>
    <name evidence="11" type="ORF">SAY87_026785</name>
</gene>
<dbReference type="EMBL" id="JAXIOK010000018">
    <property type="protein sequence ID" value="KAK4749336.1"/>
    <property type="molecule type" value="Genomic_DNA"/>
</dbReference>
<dbReference type="GO" id="GO:0005634">
    <property type="term" value="C:nucleus"/>
    <property type="evidence" value="ECO:0007669"/>
    <property type="project" value="TreeGrafter"/>
</dbReference>
<sequence>MNMSGDPFSLPATISGFPADDPSANPNPKPTSTSTSGAKKRRNLAGAPDPDAEVIALSPKSLMATNRFICEICNKGFQREQNLQLHRRGHNLPWKLKQRSNKDVIRKKVYVCPEKTCVHHDPARALGDLTGVKKHYSRKHGEKKWKCEKCSKKYAVQSDWKAHSKTCGTREYKCDCGTLFSRRDSFITHRAFCDALAEENARFSAVAPPNIHFRSDASLPPGLPQGFGNRGAHDIAGISQLGSMLRPDSGGMVNLAGSSLGAVQQPKSSMLSLWLNQTSPHFAGPGELQPSSNLFGPSSSSALPLPEMLQMGSPSNFFSSSPIPSFGGYNQFLSANLSLSSLKEEAGNKANLSDQAPSLATYGDCPSTQLKADMSATALLQKAAQLGSSRSNHSPMFGNMFGAMMSNSSTYQQIPPPHLGPIPENNFGGGGSQTNNLCPTTRPASSGGGLDQATHHHMKLMNQSGGSGGGGSSSSATMDHHNSLTRDFLGVSGAAGQPFSPQDLAKLASMSSAMGDLSQLDGNNQ</sequence>
<dbReference type="GO" id="GO:0003700">
    <property type="term" value="F:DNA-binding transcription factor activity"/>
    <property type="evidence" value="ECO:0007669"/>
    <property type="project" value="TreeGrafter"/>
</dbReference>
<evidence type="ECO:0000256" key="2">
    <source>
        <dbReference type="ARBA" id="ARBA00022737"/>
    </source>
</evidence>
<dbReference type="FunFam" id="3.30.160.60:FF:000131">
    <property type="entry name" value="protein indeterminate-domain 5, chloroplastic-like"/>
    <property type="match status" value="1"/>
</dbReference>
<dbReference type="InterPro" id="IPR055186">
    <property type="entry name" value="C2H2-2nd_BIRD-IDD"/>
</dbReference>
<evidence type="ECO:0000256" key="1">
    <source>
        <dbReference type="ARBA" id="ARBA00022723"/>
    </source>
</evidence>
<comment type="caution">
    <text evidence="11">The sequence shown here is derived from an EMBL/GenBank/DDBJ whole genome shotgun (WGS) entry which is preliminary data.</text>
</comment>
<feature type="domain" description="C2H2-type" evidence="10">
    <location>
        <begin position="68"/>
        <end position="90"/>
    </location>
</feature>
<evidence type="ECO:0000256" key="7">
    <source>
        <dbReference type="ARBA" id="ARBA00023163"/>
    </source>
</evidence>
<dbReference type="PROSITE" id="PS00028">
    <property type="entry name" value="ZINC_FINGER_C2H2_1"/>
    <property type="match status" value="1"/>
</dbReference>
<evidence type="ECO:0000256" key="5">
    <source>
        <dbReference type="ARBA" id="ARBA00023015"/>
    </source>
</evidence>
<dbReference type="PANTHER" id="PTHR10593">
    <property type="entry name" value="SERINE/THREONINE-PROTEIN KINASE RIO"/>
    <property type="match status" value="1"/>
</dbReference>
<evidence type="ECO:0000313" key="11">
    <source>
        <dbReference type="EMBL" id="KAK4749336.1"/>
    </source>
</evidence>
<dbReference type="GO" id="GO:0003677">
    <property type="term" value="F:DNA binding"/>
    <property type="evidence" value="ECO:0007669"/>
    <property type="project" value="UniProtKB-KW"/>
</dbReference>
<keyword evidence="7" id="KW-0804">Transcription</keyword>
<keyword evidence="12" id="KW-1185">Reference proteome</keyword>
<organism evidence="11 12">
    <name type="scientific">Trapa incisa</name>
    <dbReference type="NCBI Taxonomy" id="236973"/>
    <lineage>
        <taxon>Eukaryota</taxon>
        <taxon>Viridiplantae</taxon>
        <taxon>Streptophyta</taxon>
        <taxon>Embryophyta</taxon>
        <taxon>Tracheophyta</taxon>
        <taxon>Spermatophyta</taxon>
        <taxon>Magnoliopsida</taxon>
        <taxon>eudicotyledons</taxon>
        <taxon>Gunneridae</taxon>
        <taxon>Pentapetalae</taxon>
        <taxon>rosids</taxon>
        <taxon>malvids</taxon>
        <taxon>Myrtales</taxon>
        <taxon>Lythraceae</taxon>
        <taxon>Trapa</taxon>
    </lineage>
</organism>
<dbReference type="PANTHER" id="PTHR10593:SF187">
    <property type="entry name" value="C2H2-TYPE DOMAIN-CONTAINING PROTEIN"/>
    <property type="match status" value="1"/>
</dbReference>
<keyword evidence="4" id="KW-0862">Zinc</keyword>
<dbReference type="PROSITE" id="PS50157">
    <property type="entry name" value="ZINC_FINGER_C2H2_2"/>
    <property type="match status" value="1"/>
</dbReference>
<feature type="region of interest" description="Disordered" evidence="9">
    <location>
        <begin position="427"/>
        <end position="480"/>
    </location>
</feature>
<dbReference type="Proteomes" id="UP001345219">
    <property type="component" value="Chromosome 21"/>
</dbReference>
<evidence type="ECO:0000256" key="3">
    <source>
        <dbReference type="ARBA" id="ARBA00022771"/>
    </source>
</evidence>
<proteinExistence type="predicted"/>
<keyword evidence="3 8" id="KW-0863">Zinc-finger</keyword>
<dbReference type="InterPro" id="IPR055185">
    <property type="entry name" value="C2CH-4th_BIRD-IDD"/>
</dbReference>
<dbReference type="InterPro" id="IPR013087">
    <property type="entry name" value="Znf_C2H2_type"/>
</dbReference>
<dbReference type="Gene3D" id="3.30.160.60">
    <property type="entry name" value="Classic Zinc Finger"/>
    <property type="match status" value="2"/>
</dbReference>
<dbReference type="Pfam" id="PF22995">
    <property type="entry name" value="C2CH-3rd_BIRD-IDD"/>
    <property type="match status" value="1"/>
</dbReference>
<feature type="compositionally biased region" description="Polar residues" evidence="9">
    <location>
        <begin position="433"/>
        <end position="444"/>
    </location>
</feature>
<dbReference type="Pfam" id="PF12874">
    <property type="entry name" value="zf-met"/>
    <property type="match status" value="1"/>
</dbReference>
<name>A0AAN7GMD1_9MYRT</name>
<evidence type="ECO:0000256" key="9">
    <source>
        <dbReference type="SAM" id="MobiDB-lite"/>
    </source>
</evidence>
<dbReference type="FunFam" id="3.30.160.60:FF:000554">
    <property type="entry name" value="protein indeterminate-domain 12-like"/>
    <property type="match status" value="1"/>
</dbReference>
<dbReference type="GO" id="GO:0008270">
    <property type="term" value="F:zinc ion binding"/>
    <property type="evidence" value="ECO:0007669"/>
    <property type="project" value="UniProtKB-KW"/>
</dbReference>
<keyword evidence="6" id="KW-0238">DNA-binding</keyword>
<evidence type="ECO:0000259" key="10">
    <source>
        <dbReference type="PROSITE" id="PS50157"/>
    </source>
</evidence>
<reference evidence="11 12" key="1">
    <citation type="journal article" date="2023" name="Hortic Res">
        <title>Pangenome of water caltrop reveals structural variations and asymmetric subgenome divergence after allopolyploidization.</title>
        <authorList>
            <person name="Zhang X."/>
            <person name="Chen Y."/>
            <person name="Wang L."/>
            <person name="Yuan Y."/>
            <person name="Fang M."/>
            <person name="Shi L."/>
            <person name="Lu R."/>
            <person name="Comes H.P."/>
            <person name="Ma Y."/>
            <person name="Chen Y."/>
            <person name="Huang G."/>
            <person name="Zhou Y."/>
            <person name="Zheng Z."/>
            <person name="Qiu Y."/>
        </authorList>
    </citation>
    <scope>NUCLEOTIDE SEQUENCE [LARGE SCALE GENOMIC DNA]</scope>
    <source>
        <tissue evidence="11">Roots</tissue>
    </source>
</reference>
<evidence type="ECO:0000313" key="12">
    <source>
        <dbReference type="Proteomes" id="UP001345219"/>
    </source>
</evidence>
<keyword evidence="5" id="KW-0805">Transcription regulation</keyword>
<dbReference type="SMART" id="SM00355">
    <property type="entry name" value="ZnF_C2H2"/>
    <property type="match status" value="3"/>
</dbReference>
<keyword evidence="2" id="KW-0677">Repeat</keyword>
<evidence type="ECO:0000256" key="6">
    <source>
        <dbReference type="ARBA" id="ARBA00023125"/>
    </source>
</evidence>
<feature type="region of interest" description="Disordered" evidence="9">
    <location>
        <begin position="1"/>
        <end position="51"/>
    </location>
</feature>
<evidence type="ECO:0000256" key="4">
    <source>
        <dbReference type="ARBA" id="ARBA00022833"/>
    </source>
</evidence>
<evidence type="ECO:0000256" key="8">
    <source>
        <dbReference type="PROSITE-ProRule" id="PRU00042"/>
    </source>
</evidence>
<dbReference type="InterPro" id="IPR055187">
    <property type="entry name" value="C2CH-3rd_BIRD-IDD"/>
</dbReference>
<accession>A0AAN7GMD1</accession>